<sequence>MDAEGFLVRQFACFFYNNHFLIVHIWATICIFLAVLACGLALFRHRINKFNSVSDPIETFLRNEIVSLRHCSSSTPEITVDFESLSPYLNRRRRGEYREAVNQYLAGIHAEHKSVKDIPATIQAIEKLLTYARHR</sequence>
<evidence type="ECO:0000313" key="3">
    <source>
        <dbReference type="Proteomes" id="UP000028630"/>
    </source>
</evidence>
<reference evidence="3" key="1">
    <citation type="submission" date="2014-05" db="EMBL/GenBank/DDBJ databases">
        <title>ATOL: Assembling a taxonomically balanced genome-scale reconstruction of the evolutionary history of the Enterobacteriaceae.</title>
        <authorList>
            <person name="Plunkett G. III"/>
            <person name="Neeno-Eckwall E.C."/>
            <person name="Glasner J.D."/>
            <person name="Perna N.T."/>
        </authorList>
    </citation>
    <scope>NUCLEOTIDE SEQUENCE [LARGE SCALE GENOMIC DNA]</scope>
    <source>
        <strain evidence="3">ATCC 49490</strain>
    </source>
</reference>
<dbReference type="Proteomes" id="UP000028630">
    <property type="component" value="Unassembled WGS sequence"/>
</dbReference>
<gene>
    <name evidence="2" type="ORF">GTGU_02641</name>
</gene>
<dbReference type="AlphaFoldDB" id="A0A085A800"/>
<evidence type="ECO:0000256" key="1">
    <source>
        <dbReference type="SAM" id="Phobius"/>
    </source>
</evidence>
<evidence type="ECO:0000313" key="2">
    <source>
        <dbReference type="EMBL" id="KFC06345.1"/>
    </source>
</evidence>
<keyword evidence="3" id="KW-1185">Reference proteome</keyword>
<organism evidence="2 3">
    <name type="scientific">Trabulsiella guamensis ATCC 49490</name>
    <dbReference type="NCBI Taxonomy" id="1005994"/>
    <lineage>
        <taxon>Bacteria</taxon>
        <taxon>Pseudomonadati</taxon>
        <taxon>Pseudomonadota</taxon>
        <taxon>Gammaproteobacteria</taxon>
        <taxon>Enterobacterales</taxon>
        <taxon>Enterobacteriaceae</taxon>
        <taxon>Trabulsiella</taxon>
    </lineage>
</organism>
<keyword evidence="1" id="KW-0472">Membrane</keyword>
<feature type="transmembrane region" description="Helical" evidence="1">
    <location>
        <begin position="20"/>
        <end position="43"/>
    </location>
</feature>
<keyword evidence="1" id="KW-1133">Transmembrane helix</keyword>
<name>A0A085A800_9ENTR</name>
<accession>A0A085A800</accession>
<protein>
    <submittedName>
        <fullName evidence="2">Uncharacterized protein</fullName>
    </submittedName>
</protein>
<comment type="caution">
    <text evidence="2">The sequence shown here is derived from an EMBL/GenBank/DDBJ whole genome shotgun (WGS) entry which is preliminary data.</text>
</comment>
<keyword evidence="1" id="KW-0812">Transmembrane</keyword>
<dbReference type="EMBL" id="JMTB01000083">
    <property type="protein sequence ID" value="KFC06345.1"/>
    <property type="molecule type" value="Genomic_DNA"/>
</dbReference>
<proteinExistence type="predicted"/>